<dbReference type="SMART" id="SM00422">
    <property type="entry name" value="HTH_MERR"/>
    <property type="match status" value="1"/>
</dbReference>
<feature type="domain" description="HTH merR-type" evidence="5">
    <location>
        <begin position="6"/>
        <end position="74"/>
    </location>
</feature>
<evidence type="ECO:0000313" key="6">
    <source>
        <dbReference type="EMBL" id="PST35699.1"/>
    </source>
</evidence>
<name>A0A2T3FK83_9CLOT</name>
<dbReference type="GeneID" id="79841193"/>
<keyword evidence="2" id="KW-0805">Transcription regulation</keyword>
<dbReference type="GO" id="GO:0003700">
    <property type="term" value="F:DNA-binding transcription factor activity"/>
    <property type="evidence" value="ECO:0007669"/>
    <property type="project" value="InterPro"/>
</dbReference>
<comment type="caution">
    <text evidence="6">The sequence shown here is derived from an EMBL/GenBank/DDBJ whole genome shotgun (WGS) entry which is preliminary data.</text>
</comment>
<dbReference type="Pfam" id="PF13411">
    <property type="entry name" value="MerR_1"/>
    <property type="match status" value="1"/>
</dbReference>
<proteinExistence type="predicted"/>
<accession>A0A2T3FK83</accession>
<dbReference type="PANTHER" id="PTHR30204:SF69">
    <property type="entry name" value="MERR-FAMILY TRANSCRIPTIONAL REGULATOR"/>
    <property type="match status" value="1"/>
</dbReference>
<organism evidence="6 7">
    <name type="scientific">Clostridium fessum</name>
    <dbReference type="NCBI Taxonomy" id="2126740"/>
    <lineage>
        <taxon>Bacteria</taxon>
        <taxon>Bacillati</taxon>
        <taxon>Bacillota</taxon>
        <taxon>Clostridia</taxon>
        <taxon>Eubacteriales</taxon>
        <taxon>Clostridiaceae</taxon>
        <taxon>Clostridium</taxon>
    </lineage>
</organism>
<dbReference type="SUPFAM" id="SSF46955">
    <property type="entry name" value="Putative DNA-binding domain"/>
    <property type="match status" value="1"/>
</dbReference>
<evidence type="ECO:0000259" key="5">
    <source>
        <dbReference type="PROSITE" id="PS50937"/>
    </source>
</evidence>
<dbReference type="GO" id="GO:0003677">
    <property type="term" value="F:DNA binding"/>
    <property type="evidence" value="ECO:0007669"/>
    <property type="project" value="UniProtKB-KW"/>
</dbReference>
<evidence type="ECO:0000256" key="4">
    <source>
        <dbReference type="ARBA" id="ARBA00023163"/>
    </source>
</evidence>
<dbReference type="AlphaFoldDB" id="A0A2T3FK83"/>
<dbReference type="Gene3D" id="1.10.1660.10">
    <property type="match status" value="1"/>
</dbReference>
<keyword evidence="4" id="KW-0804">Transcription</keyword>
<dbReference type="PROSITE" id="PS50937">
    <property type="entry name" value="HTH_MERR_2"/>
    <property type="match status" value="1"/>
</dbReference>
<dbReference type="PANTHER" id="PTHR30204">
    <property type="entry name" value="REDOX-CYCLING DRUG-SENSING TRANSCRIPTIONAL ACTIVATOR SOXR"/>
    <property type="match status" value="1"/>
</dbReference>
<evidence type="ECO:0000256" key="3">
    <source>
        <dbReference type="ARBA" id="ARBA00023125"/>
    </source>
</evidence>
<dbReference type="InterPro" id="IPR047057">
    <property type="entry name" value="MerR_fam"/>
</dbReference>
<sequence length="240" mass="28289">MNKNKHYLISDASRQVQVEAHVLRYWEDELGLPIPRNELGHRYYTEFHIQLFRQIKQLKEQGYQLKAIRGILGKVEENQKTEPEALLEAQAQAVFRETGTGERNMSRQENMEMKKNTEVENKETELPQAEVSQPLAGEKMRQFQEIMNQVIGRAIEENSEKLSQDVSYLVHDKLMKELEYLMRVSDEREEERFKRLDEVIRAYQRENQGRAEAAAAAPGRFPFFRSRVKKKKFGRNGNKM</sequence>
<evidence type="ECO:0000256" key="1">
    <source>
        <dbReference type="ARBA" id="ARBA00022491"/>
    </source>
</evidence>
<dbReference type="Proteomes" id="UP000241048">
    <property type="component" value="Unassembled WGS sequence"/>
</dbReference>
<keyword evidence="1" id="KW-0678">Repressor</keyword>
<protein>
    <submittedName>
        <fullName evidence="6">MerR family transcriptional regulator</fullName>
    </submittedName>
</protein>
<dbReference type="InterPro" id="IPR000551">
    <property type="entry name" value="MerR-type_HTH_dom"/>
</dbReference>
<dbReference type="RefSeq" id="WP_107001810.1">
    <property type="nucleotide sequence ID" value="NZ_CAUWBW010000014.1"/>
</dbReference>
<evidence type="ECO:0000313" key="7">
    <source>
        <dbReference type="Proteomes" id="UP000241048"/>
    </source>
</evidence>
<reference evidence="6 7" key="1">
    <citation type="submission" date="2018-03" db="EMBL/GenBank/DDBJ databases">
        <title>Lachnoclostridium SNUG30386 gen.nov., sp.nov., isolated from human faeces.</title>
        <authorList>
            <person name="Seo B."/>
            <person name="Jeon K."/>
            <person name="Ko G."/>
        </authorList>
    </citation>
    <scope>NUCLEOTIDE SEQUENCE [LARGE SCALE GENOMIC DNA]</scope>
    <source>
        <strain evidence="6 7">SNUG30386</strain>
    </source>
</reference>
<keyword evidence="3" id="KW-0238">DNA-binding</keyword>
<gene>
    <name evidence="6" type="ORF">C7U56_14465</name>
</gene>
<dbReference type="InterPro" id="IPR009061">
    <property type="entry name" value="DNA-bd_dom_put_sf"/>
</dbReference>
<keyword evidence="7" id="KW-1185">Reference proteome</keyword>
<evidence type="ECO:0000256" key="2">
    <source>
        <dbReference type="ARBA" id="ARBA00023015"/>
    </source>
</evidence>
<dbReference type="EMBL" id="PYLO01000007">
    <property type="protein sequence ID" value="PST35699.1"/>
    <property type="molecule type" value="Genomic_DNA"/>
</dbReference>